<evidence type="ECO:0000256" key="1">
    <source>
        <dbReference type="SAM" id="MobiDB-lite"/>
    </source>
</evidence>
<dbReference type="Proteomes" id="UP000234331">
    <property type="component" value="Unassembled WGS sequence"/>
</dbReference>
<name>A0A2I2KXB3_9ACTN</name>
<dbReference type="EC" id="3.1.1.1" evidence="2"/>
<evidence type="ECO:0000313" key="2">
    <source>
        <dbReference type="EMBL" id="SNQ50302.1"/>
    </source>
</evidence>
<dbReference type="AlphaFoldDB" id="A0A2I2KXB3"/>
<keyword evidence="2" id="KW-0378">Hydrolase</keyword>
<dbReference type="Gene3D" id="3.40.50.1820">
    <property type="entry name" value="alpha/beta hydrolase"/>
    <property type="match status" value="1"/>
</dbReference>
<gene>
    <name evidence="2" type="ORF">FRACA_4390001</name>
</gene>
<evidence type="ECO:0000313" key="3">
    <source>
        <dbReference type="Proteomes" id="UP000234331"/>
    </source>
</evidence>
<dbReference type="EMBL" id="FZMO01000378">
    <property type="protein sequence ID" value="SNQ50302.1"/>
    <property type="molecule type" value="Genomic_DNA"/>
</dbReference>
<dbReference type="GO" id="GO:0106435">
    <property type="term" value="F:carboxylesterase activity"/>
    <property type="evidence" value="ECO:0007669"/>
    <property type="project" value="UniProtKB-EC"/>
</dbReference>
<reference evidence="2 3" key="1">
    <citation type="submission" date="2017-06" db="EMBL/GenBank/DDBJ databases">
        <authorList>
            <person name="Kim H.J."/>
            <person name="Triplett B.A."/>
        </authorList>
    </citation>
    <scope>NUCLEOTIDE SEQUENCE [LARGE SCALE GENOMIC DNA]</scope>
    <source>
        <strain evidence="2">FRACA_ARgP5</strain>
    </source>
</reference>
<protein>
    <submittedName>
        <fullName evidence="2">Carboxylesterase NlhH</fullName>
        <ecNumber evidence="2">3.1.1.1</ecNumber>
    </submittedName>
</protein>
<accession>A0A2I2KXB3</accession>
<keyword evidence="3" id="KW-1185">Reference proteome</keyword>
<sequence length="88" mass="9245">MTGWSDASRPTDAPAGPPPSDAECEAGLRRPDGRSRRLGSRPEQAGGRAELHVWSGGFHGFTGLVPDAALSRAAVAARRGWLRRLLGG</sequence>
<organism evidence="2 3">
    <name type="scientific">Frankia canadensis</name>
    <dbReference type="NCBI Taxonomy" id="1836972"/>
    <lineage>
        <taxon>Bacteria</taxon>
        <taxon>Bacillati</taxon>
        <taxon>Actinomycetota</taxon>
        <taxon>Actinomycetes</taxon>
        <taxon>Frankiales</taxon>
        <taxon>Frankiaceae</taxon>
        <taxon>Frankia</taxon>
    </lineage>
</organism>
<dbReference type="InterPro" id="IPR029058">
    <property type="entry name" value="AB_hydrolase_fold"/>
</dbReference>
<feature type="region of interest" description="Disordered" evidence="1">
    <location>
        <begin position="1"/>
        <end position="48"/>
    </location>
</feature>
<dbReference type="SUPFAM" id="SSF53474">
    <property type="entry name" value="alpha/beta-Hydrolases"/>
    <property type="match status" value="1"/>
</dbReference>
<proteinExistence type="predicted"/>
<feature type="compositionally biased region" description="Basic and acidic residues" evidence="1">
    <location>
        <begin position="26"/>
        <end position="35"/>
    </location>
</feature>